<dbReference type="EMBL" id="JYDT01000096">
    <property type="protein sequence ID" value="KRY85184.1"/>
    <property type="molecule type" value="Genomic_DNA"/>
</dbReference>
<evidence type="ECO:0000313" key="2">
    <source>
        <dbReference type="EMBL" id="KRY85184.1"/>
    </source>
</evidence>
<keyword evidence="1" id="KW-0812">Transmembrane</keyword>
<keyword evidence="3" id="KW-1185">Reference proteome</keyword>
<protein>
    <submittedName>
        <fullName evidence="2">Uncharacterized protein</fullName>
    </submittedName>
</protein>
<feature type="transmembrane region" description="Helical" evidence="1">
    <location>
        <begin position="56"/>
        <end position="74"/>
    </location>
</feature>
<name>A0A0V1FGQ2_TRIPS</name>
<keyword evidence="1" id="KW-0472">Membrane</keyword>
<dbReference type="Proteomes" id="UP000054995">
    <property type="component" value="Unassembled WGS sequence"/>
</dbReference>
<feature type="transmembrane region" description="Helical" evidence="1">
    <location>
        <begin position="12"/>
        <end position="36"/>
    </location>
</feature>
<evidence type="ECO:0000256" key="1">
    <source>
        <dbReference type="SAM" id="Phobius"/>
    </source>
</evidence>
<comment type="caution">
    <text evidence="2">The sequence shown here is derived from an EMBL/GenBank/DDBJ whole genome shotgun (WGS) entry which is preliminary data.</text>
</comment>
<reference evidence="2 3" key="1">
    <citation type="submission" date="2015-01" db="EMBL/GenBank/DDBJ databases">
        <title>Evolution of Trichinella species and genotypes.</title>
        <authorList>
            <person name="Korhonen P.K."/>
            <person name="Edoardo P."/>
            <person name="Giuseppe L.R."/>
            <person name="Gasser R.B."/>
        </authorList>
    </citation>
    <scope>NUCLEOTIDE SEQUENCE [LARGE SCALE GENOMIC DNA]</scope>
    <source>
        <strain evidence="2">ISS470</strain>
    </source>
</reference>
<proteinExistence type="predicted"/>
<evidence type="ECO:0000313" key="3">
    <source>
        <dbReference type="Proteomes" id="UP000054995"/>
    </source>
</evidence>
<gene>
    <name evidence="2" type="ORF">T4D_17041</name>
</gene>
<sequence length="127" mass="14421">MQAAVAKCYVEIFICIVSIGNLLVDATSGKALMIAIAQLQCAYRFFNHGLGWERVFEQFVHLLVLLTIFSMSLVKHTSATILQINPFSEFFYQLARLQLVLQILLQAIKLITIHSNPKNCEFEVEET</sequence>
<dbReference type="AlphaFoldDB" id="A0A0V1FGQ2"/>
<accession>A0A0V1FGQ2</accession>
<keyword evidence="1" id="KW-1133">Transmembrane helix</keyword>
<organism evidence="2 3">
    <name type="scientific">Trichinella pseudospiralis</name>
    <name type="common">Parasitic roundworm</name>
    <dbReference type="NCBI Taxonomy" id="6337"/>
    <lineage>
        <taxon>Eukaryota</taxon>
        <taxon>Metazoa</taxon>
        <taxon>Ecdysozoa</taxon>
        <taxon>Nematoda</taxon>
        <taxon>Enoplea</taxon>
        <taxon>Dorylaimia</taxon>
        <taxon>Trichinellida</taxon>
        <taxon>Trichinellidae</taxon>
        <taxon>Trichinella</taxon>
    </lineage>
</organism>